<protein>
    <submittedName>
        <fullName evidence="6">Uncharacterized protein</fullName>
    </submittedName>
</protein>
<keyword evidence="5" id="KW-0539">Nucleus</keyword>
<dbReference type="PANTHER" id="PTHR18842:SF2">
    <property type="entry name" value="INTERLEUKIN-1 RECEPTOR-ASSOCIATED KINASE 1-BINDING PROTEIN 1"/>
    <property type="match status" value="1"/>
</dbReference>
<gene>
    <name evidence="6" type="ORF">SK128_016452</name>
</gene>
<evidence type="ECO:0000256" key="5">
    <source>
        <dbReference type="ARBA" id="ARBA00023242"/>
    </source>
</evidence>
<evidence type="ECO:0000256" key="3">
    <source>
        <dbReference type="ARBA" id="ARBA00005509"/>
    </source>
</evidence>
<keyword evidence="4" id="KW-0963">Cytoplasm</keyword>
<dbReference type="PANTHER" id="PTHR18842">
    <property type="entry name" value="INTERLEUKIN-1 RECEPTOR-ASSOCIATED KINASE 1-BINDING PROTEIN 1"/>
    <property type="match status" value="1"/>
</dbReference>
<evidence type="ECO:0000313" key="7">
    <source>
        <dbReference type="Proteomes" id="UP001381693"/>
    </source>
</evidence>
<evidence type="ECO:0000256" key="2">
    <source>
        <dbReference type="ARBA" id="ARBA00004496"/>
    </source>
</evidence>
<dbReference type="GO" id="GO:0005634">
    <property type="term" value="C:nucleus"/>
    <property type="evidence" value="ECO:0007669"/>
    <property type="project" value="UniProtKB-SubCell"/>
</dbReference>
<dbReference type="InterPro" id="IPR007497">
    <property type="entry name" value="SIMPL/DUF541"/>
</dbReference>
<organism evidence="6 7">
    <name type="scientific">Halocaridina rubra</name>
    <name type="common">Hawaiian red shrimp</name>
    <dbReference type="NCBI Taxonomy" id="373956"/>
    <lineage>
        <taxon>Eukaryota</taxon>
        <taxon>Metazoa</taxon>
        <taxon>Ecdysozoa</taxon>
        <taxon>Arthropoda</taxon>
        <taxon>Crustacea</taxon>
        <taxon>Multicrustacea</taxon>
        <taxon>Malacostraca</taxon>
        <taxon>Eumalacostraca</taxon>
        <taxon>Eucarida</taxon>
        <taxon>Decapoda</taxon>
        <taxon>Pleocyemata</taxon>
        <taxon>Caridea</taxon>
        <taxon>Atyoidea</taxon>
        <taxon>Atyidae</taxon>
        <taxon>Halocaridina</taxon>
    </lineage>
</organism>
<evidence type="ECO:0000256" key="1">
    <source>
        <dbReference type="ARBA" id="ARBA00004123"/>
    </source>
</evidence>
<keyword evidence="7" id="KW-1185">Reference proteome</keyword>
<reference evidence="6 7" key="1">
    <citation type="submission" date="2023-11" db="EMBL/GenBank/DDBJ databases">
        <title>Halocaridina rubra genome assembly.</title>
        <authorList>
            <person name="Smith C."/>
        </authorList>
    </citation>
    <scope>NUCLEOTIDE SEQUENCE [LARGE SCALE GENOMIC DNA]</scope>
    <source>
        <strain evidence="6">EP-1</strain>
        <tissue evidence="6">Whole</tissue>
    </source>
</reference>
<comment type="caution">
    <text evidence="6">The sequence shown here is derived from an EMBL/GenBank/DDBJ whole genome shotgun (WGS) entry which is preliminary data.</text>
</comment>
<accession>A0AAN8WUH9</accession>
<dbReference type="GO" id="GO:0005737">
    <property type="term" value="C:cytoplasm"/>
    <property type="evidence" value="ECO:0007669"/>
    <property type="project" value="UniProtKB-SubCell"/>
</dbReference>
<evidence type="ECO:0000313" key="6">
    <source>
        <dbReference type="EMBL" id="KAK7071267.1"/>
    </source>
</evidence>
<comment type="subcellular location">
    <subcellularLocation>
        <location evidence="2">Cytoplasm</location>
    </subcellularLocation>
    <subcellularLocation>
        <location evidence="1">Nucleus</location>
    </subcellularLocation>
</comment>
<dbReference type="GO" id="GO:0043123">
    <property type="term" value="P:positive regulation of canonical NF-kappaB signal transduction"/>
    <property type="evidence" value="ECO:0007669"/>
    <property type="project" value="InterPro"/>
</dbReference>
<sequence length="222" mass="24394">MCKEKTGESMSELAEVVGVGEVEVKPHLAHITLLLTSQKDTIELCRASVDKRKPYIHQTLLNHKAQVDGIYEFENIARKENGGRSEIEVQITATLPTSNAITAINLLKEKLGSPITVCKIAYRHSCESLSKARVRAGRKAAEEARERATDMAAAVGSVLGPCLDMVEESCHQVATNHDKGESRIVDTALRQQEIHEHTPVIICTTIRAKFALLPYGTLKGKK</sequence>
<dbReference type="Proteomes" id="UP001381693">
    <property type="component" value="Unassembled WGS sequence"/>
</dbReference>
<dbReference type="EMBL" id="JAXCGZ010015109">
    <property type="protein sequence ID" value="KAK7071267.1"/>
    <property type="molecule type" value="Genomic_DNA"/>
</dbReference>
<comment type="similarity">
    <text evidence="3">Belongs to the IRAK1BP1 family.</text>
</comment>
<name>A0AAN8WUH9_HALRR</name>
<dbReference type="AlphaFoldDB" id="A0AAN8WUH9"/>
<dbReference type="GO" id="GO:0006955">
    <property type="term" value="P:immune response"/>
    <property type="evidence" value="ECO:0007669"/>
    <property type="project" value="InterPro"/>
</dbReference>
<dbReference type="InterPro" id="IPR030312">
    <property type="entry name" value="IRAK1BP1"/>
</dbReference>
<evidence type="ECO:0000256" key="4">
    <source>
        <dbReference type="ARBA" id="ARBA00022490"/>
    </source>
</evidence>
<dbReference type="Pfam" id="PF04402">
    <property type="entry name" value="SIMPL"/>
    <property type="match status" value="1"/>
</dbReference>
<proteinExistence type="inferred from homology"/>